<sequence>MKKRIIFGWKPPPATWLKCDIGSVWNKSRSECGAS</sequence>
<protein>
    <submittedName>
        <fullName evidence="1">Uncharacterized protein</fullName>
    </submittedName>
</protein>
<proteinExistence type="predicted"/>
<reference evidence="1" key="1">
    <citation type="submission" date="2018-11" db="EMBL/GenBank/DDBJ databases">
        <authorList>
            <consortium name="Genoscope - CEA"/>
            <person name="William W."/>
        </authorList>
    </citation>
    <scope>NUCLEOTIDE SEQUENCE</scope>
</reference>
<dbReference type="AlphaFoldDB" id="A0A3P6FE05"/>
<name>A0A3P6FE05_BRAOL</name>
<dbReference type="EMBL" id="LR031877">
    <property type="protein sequence ID" value="VDD45834.1"/>
    <property type="molecule type" value="Genomic_DNA"/>
</dbReference>
<gene>
    <name evidence="1" type="ORF">BOLC5T33381H</name>
</gene>
<accession>A0A3P6FE05</accession>
<organism evidence="1">
    <name type="scientific">Brassica oleracea</name>
    <name type="common">Wild cabbage</name>
    <dbReference type="NCBI Taxonomy" id="3712"/>
    <lineage>
        <taxon>Eukaryota</taxon>
        <taxon>Viridiplantae</taxon>
        <taxon>Streptophyta</taxon>
        <taxon>Embryophyta</taxon>
        <taxon>Tracheophyta</taxon>
        <taxon>Spermatophyta</taxon>
        <taxon>Magnoliopsida</taxon>
        <taxon>eudicotyledons</taxon>
        <taxon>Gunneridae</taxon>
        <taxon>Pentapetalae</taxon>
        <taxon>rosids</taxon>
        <taxon>malvids</taxon>
        <taxon>Brassicales</taxon>
        <taxon>Brassicaceae</taxon>
        <taxon>Brassiceae</taxon>
        <taxon>Brassica</taxon>
    </lineage>
</organism>
<evidence type="ECO:0000313" key="1">
    <source>
        <dbReference type="EMBL" id="VDD45834.1"/>
    </source>
</evidence>